<dbReference type="CDD" id="cd03784">
    <property type="entry name" value="GT1_Gtf-like"/>
    <property type="match status" value="1"/>
</dbReference>
<evidence type="ECO:0008006" key="3">
    <source>
        <dbReference type="Google" id="ProtNLM"/>
    </source>
</evidence>
<gene>
    <name evidence="2" type="ORF">FSB_LOCUS33514</name>
</gene>
<accession>A0A2N9H0V4</accession>
<sequence length="190" mass="20522">MILSQSFKICSTLGIPTLTLPPTPPPPPSHSDATGCLPWLEQKKPSSVAYISFGTLAPLPPKEFVALAEALESQVLAHSAVGVYVTHCGYNSVFESIVGEVPMICRPIWVDNGMSGRMVEEVWGIGVIVEGGVFTKNGMLKSLELVMGEHEGVRRMREKVRGLKEIVVKAAGPYGMASKNFKTLVELISK</sequence>
<dbReference type="GO" id="GO:0008194">
    <property type="term" value="F:UDP-glycosyltransferase activity"/>
    <property type="evidence" value="ECO:0007669"/>
    <property type="project" value="InterPro"/>
</dbReference>
<dbReference type="EMBL" id="OIVN01002680">
    <property type="protein sequence ID" value="SPD05632.1"/>
    <property type="molecule type" value="Genomic_DNA"/>
</dbReference>
<evidence type="ECO:0000256" key="1">
    <source>
        <dbReference type="ARBA" id="ARBA00022679"/>
    </source>
</evidence>
<dbReference type="InterPro" id="IPR002213">
    <property type="entry name" value="UDP_glucos_trans"/>
</dbReference>
<name>A0A2N9H0V4_FAGSY</name>
<keyword evidence="1" id="KW-0808">Transferase</keyword>
<dbReference type="PANTHER" id="PTHR48045">
    <property type="entry name" value="UDP-GLYCOSYLTRANSFERASE 72B1"/>
    <property type="match status" value="1"/>
</dbReference>
<reference evidence="2" key="1">
    <citation type="submission" date="2018-02" db="EMBL/GenBank/DDBJ databases">
        <authorList>
            <person name="Cohen D.B."/>
            <person name="Kent A.D."/>
        </authorList>
    </citation>
    <scope>NUCLEOTIDE SEQUENCE</scope>
</reference>
<dbReference type="Pfam" id="PF00201">
    <property type="entry name" value="UDPGT"/>
    <property type="match status" value="1"/>
</dbReference>
<dbReference type="SUPFAM" id="SSF53756">
    <property type="entry name" value="UDP-Glycosyltransferase/glycogen phosphorylase"/>
    <property type="match status" value="1"/>
</dbReference>
<proteinExistence type="predicted"/>
<evidence type="ECO:0000313" key="2">
    <source>
        <dbReference type="EMBL" id="SPD05632.1"/>
    </source>
</evidence>
<protein>
    <recommendedName>
        <fullName evidence="3">UDP-glycosyltransferases domain-containing protein</fullName>
    </recommendedName>
</protein>
<organism evidence="2">
    <name type="scientific">Fagus sylvatica</name>
    <name type="common">Beechnut</name>
    <dbReference type="NCBI Taxonomy" id="28930"/>
    <lineage>
        <taxon>Eukaryota</taxon>
        <taxon>Viridiplantae</taxon>
        <taxon>Streptophyta</taxon>
        <taxon>Embryophyta</taxon>
        <taxon>Tracheophyta</taxon>
        <taxon>Spermatophyta</taxon>
        <taxon>Magnoliopsida</taxon>
        <taxon>eudicotyledons</taxon>
        <taxon>Gunneridae</taxon>
        <taxon>Pentapetalae</taxon>
        <taxon>rosids</taxon>
        <taxon>fabids</taxon>
        <taxon>Fagales</taxon>
        <taxon>Fagaceae</taxon>
        <taxon>Fagus</taxon>
    </lineage>
</organism>
<dbReference type="PANTHER" id="PTHR48045:SF34">
    <property type="entry name" value="ISOFLAVONE 7-O-GLUCOSYLTRANSFERASE 1-LIKE"/>
    <property type="match status" value="1"/>
</dbReference>
<dbReference type="Gene3D" id="3.40.50.2000">
    <property type="entry name" value="Glycogen Phosphorylase B"/>
    <property type="match status" value="2"/>
</dbReference>
<dbReference type="AlphaFoldDB" id="A0A2N9H0V4"/>